<dbReference type="GO" id="GO:0051116">
    <property type="term" value="F:cobaltochelatase activity"/>
    <property type="evidence" value="ECO:0007669"/>
    <property type="project" value="UniProtKB-UniRule"/>
</dbReference>
<evidence type="ECO:0000313" key="4">
    <source>
        <dbReference type="EMBL" id="NDV88711.1"/>
    </source>
</evidence>
<dbReference type="InterPro" id="IPR051928">
    <property type="entry name" value="NorD/CobT"/>
</dbReference>
<organism evidence="4 5">
    <name type="scientific">Aurantimonas aggregata</name>
    <dbReference type="NCBI Taxonomy" id="2047720"/>
    <lineage>
        <taxon>Bacteria</taxon>
        <taxon>Pseudomonadati</taxon>
        <taxon>Pseudomonadota</taxon>
        <taxon>Alphaproteobacteria</taxon>
        <taxon>Hyphomicrobiales</taxon>
        <taxon>Aurantimonadaceae</taxon>
        <taxon>Aurantimonas</taxon>
    </lineage>
</organism>
<dbReference type="Gene3D" id="3.40.50.410">
    <property type="entry name" value="von Willebrand factor, type A domain"/>
    <property type="match status" value="1"/>
</dbReference>
<dbReference type="CDD" id="cd01454">
    <property type="entry name" value="vWA_norD_type"/>
    <property type="match status" value="1"/>
</dbReference>
<feature type="region of interest" description="Disordered" evidence="2">
    <location>
        <begin position="220"/>
        <end position="311"/>
    </location>
</feature>
<dbReference type="PANTHER" id="PTHR41248:SF1">
    <property type="entry name" value="NORD PROTEIN"/>
    <property type="match status" value="1"/>
</dbReference>
<dbReference type="InterPro" id="IPR002035">
    <property type="entry name" value="VWF_A"/>
</dbReference>
<protein>
    <recommendedName>
        <fullName evidence="1">Cobaltochelatase subunit CobT</fullName>
        <ecNumber evidence="1">6.6.1.2</ecNumber>
    </recommendedName>
</protein>
<feature type="region of interest" description="Disordered" evidence="2">
    <location>
        <begin position="1"/>
        <end position="20"/>
    </location>
</feature>
<dbReference type="PIRSF" id="PIRSF031715">
    <property type="entry name" value="Cob_chel_CobT"/>
    <property type="match status" value="1"/>
</dbReference>
<keyword evidence="5" id="KW-1185">Reference proteome</keyword>
<dbReference type="NCBIfam" id="TIGR01651">
    <property type="entry name" value="CobT"/>
    <property type="match status" value="1"/>
</dbReference>
<name>A0A6L9MLU8_9HYPH</name>
<feature type="compositionally biased region" description="Basic residues" evidence="2">
    <location>
        <begin position="626"/>
        <end position="638"/>
    </location>
</feature>
<keyword evidence="4" id="KW-0436">Ligase</keyword>
<dbReference type="Pfam" id="PF11775">
    <property type="entry name" value="CobT_C"/>
    <property type="match status" value="1"/>
</dbReference>
<feature type="domain" description="VWFA" evidence="3">
    <location>
        <begin position="413"/>
        <end position="616"/>
    </location>
</feature>
<dbReference type="InterPro" id="IPR025861">
    <property type="entry name" value="CobT_VWA_dom"/>
</dbReference>
<dbReference type="PANTHER" id="PTHR41248">
    <property type="entry name" value="NORD PROTEIN"/>
    <property type="match status" value="1"/>
</dbReference>
<dbReference type="GO" id="GO:0009236">
    <property type="term" value="P:cobalamin biosynthetic process"/>
    <property type="evidence" value="ECO:0007669"/>
    <property type="project" value="UniProtKB-UniRule"/>
</dbReference>
<gene>
    <name evidence="4" type="primary">cobT</name>
    <name evidence="4" type="ORF">GTW51_18590</name>
</gene>
<evidence type="ECO:0000256" key="2">
    <source>
        <dbReference type="SAM" id="MobiDB-lite"/>
    </source>
</evidence>
<dbReference type="RefSeq" id="WP_163045563.1">
    <property type="nucleotide sequence ID" value="NZ_JAAAMJ010000019.1"/>
</dbReference>
<comment type="caution">
    <text evidence="4">The sequence shown here is derived from an EMBL/GenBank/DDBJ whole genome shotgun (WGS) entry which is preliminary data.</text>
</comment>
<evidence type="ECO:0000313" key="5">
    <source>
        <dbReference type="Proteomes" id="UP000476332"/>
    </source>
</evidence>
<reference evidence="4 5" key="1">
    <citation type="submission" date="2020-01" db="EMBL/GenBank/DDBJ databases">
        <title>Genomes of bacteria type strains.</title>
        <authorList>
            <person name="Chen J."/>
            <person name="Zhu S."/>
            <person name="Chen J."/>
        </authorList>
    </citation>
    <scope>NUCLEOTIDE SEQUENCE [LARGE SCALE GENOMIC DNA]</scope>
    <source>
        <strain evidence="4 5">KCTC 52919</strain>
    </source>
</reference>
<evidence type="ECO:0000259" key="3">
    <source>
        <dbReference type="PROSITE" id="PS50234"/>
    </source>
</evidence>
<feature type="region of interest" description="Disordered" evidence="2">
    <location>
        <begin position="619"/>
        <end position="638"/>
    </location>
</feature>
<dbReference type="PROSITE" id="PS50234">
    <property type="entry name" value="VWFA"/>
    <property type="match status" value="1"/>
</dbReference>
<dbReference type="Pfam" id="PF06213">
    <property type="entry name" value="CobT"/>
    <property type="match status" value="1"/>
</dbReference>
<dbReference type="SUPFAM" id="SSF53300">
    <property type="entry name" value="vWA-like"/>
    <property type="match status" value="1"/>
</dbReference>
<feature type="compositionally biased region" description="Basic and acidic residues" evidence="2">
    <location>
        <begin position="240"/>
        <end position="254"/>
    </location>
</feature>
<dbReference type="SMART" id="SM00327">
    <property type="entry name" value="VWA"/>
    <property type="match status" value="1"/>
</dbReference>
<evidence type="ECO:0000256" key="1">
    <source>
        <dbReference type="NCBIfam" id="TIGR01651"/>
    </source>
</evidence>
<sequence length="638" mass="70615">MARIGDNQRPPGSPPADREPFRRAVAGCLRAIAGEADLEITFGSERPGLSGSRAKLPELTKRPTRNDLAVTRGLADAMALRKARHDARMHASLAPDSKGARAVYDAVEQARVEAIGANAMQGVGDNLGAMLEDKYFRSNLSDVTDRAEAPIEDAVALMVRERLTGRPVPPSAQALVDVWRDFVEDKAGPKFDRLSETVEDQQSFARALRDMLVSLEMAEELGDSDDSEGSDDDEESGDNQTRDNEEGGSEKESGSDEAMPQESETEGENQETAEPESSEVTADDPADDDSQDSETPGETRRPHQPLSNQLLDSDYQVFTKAFDEMVGAEELCDEAELDRLRAFLDKQLASLQGVVGRLANRLQRRLMAQQSRSWDFDLEEGYLDPARLVRLVIDPMQPLSYKMERDTDFRDTIVTLLIDNSGSMRGRPITVAATCADILARTLERCGVKVEVLGFTTRAWKGGQSREAWLKAGKPGKPGRLNDLRHIVYKSADAPWRRARRNLGLMMREGLLKENIDGEALIWAHNRLLARPEQRRILMMISDGAPVDDSTLSVNPGNYLERHLRAVIEEIETRSPVELLAIGIGHDVTRYYRRAVTIVDAEELAGAMTEQLADLFEQEGAPRSGHGSRRRAAMGGRR</sequence>
<dbReference type="EMBL" id="JAAAMJ010000019">
    <property type="protein sequence ID" value="NDV88711.1"/>
    <property type="molecule type" value="Genomic_DNA"/>
</dbReference>
<dbReference type="Proteomes" id="UP000476332">
    <property type="component" value="Unassembled WGS sequence"/>
</dbReference>
<feature type="compositionally biased region" description="Acidic residues" evidence="2">
    <location>
        <begin position="220"/>
        <end position="237"/>
    </location>
</feature>
<proteinExistence type="predicted"/>
<dbReference type="InterPro" id="IPR036465">
    <property type="entry name" value="vWFA_dom_sf"/>
</dbReference>
<dbReference type="EC" id="6.6.1.2" evidence="1"/>
<dbReference type="InterPro" id="IPR006538">
    <property type="entry name" value="CobT"/>
</dbReference>
<feature type="compositionally biased region" description="Acidic residues" evidence="2">
    <location>
        <begin position="263"/>
        <end position="292"/>
    </location>
</feature>
<accession>A0A6L9MLU8</accession>
<dbReference type="AlphaFoldDB" id="A0A6L9MLU8"/>